<organism evidence="5 6">
    <name type="scientific">Allomyces macrogynus (strain ATCC 38327)</name>
    <name type="common">Allomyces javanicus var. macrogynus</name>
    <dbReference type="NCBI Taxonomy" id="578462"/>
    <lineage>
        <taxon>Eukaryota</taxon>
        <taxon>Fungi</taxon>
        <taxon>Fungi incertae sedis</taxon>
        <taxon>Blastocladiomycota</taxon>
        <taxon>Blastocladiomycetes</taxon>
        <taxon>Blastocladiales</taxon>
        <taxon>Blastocladiaceae</taxon>
        <taxon>Allomyces</taxon>
    </lineage>
</organism>
<evidence type="ECO:0000313" key="5">
    <source>
        <dbReference type="EMBL" id="KNE67116.1"/>
    </source>
</evidence>
<keyword evidence="6" id="KW-1185">Reference proteome</keyword>
<keyword evidence="1" id="KW-0175">Coiled coil</keyword>
<feature type="region of interest" description="Disordered" evidence="2">
    <location>
        <begin position="534"/>
        <end position="619"/>
    </location>
</feature>
<sequence length="1612" mass="175384">MPTPTASPAKRVAKGSLVRERILQTALHELEQFDQRLGLDSSKSRASSRTPPSATRTVKLPTISPNERRALSASDPSAGHDDASSRAPGAGSPNAAPSPHEIKAFLAIRAPLDPAQHLALLESEFQVDQIKTESANYLKQMKMRKAEEELLRKVRERERRKLLLDEERKQAAQLATEAETALLARLSRQSKHERRIARQLHAVRHEKDVIKSNRMVREQQYAAQREKDYRDALDRDFEASERLRQEYKQKTALLTQQYRNLLANKAQTKHARHLAMGRQIVTEILDLALKVSEYKELNDGKVPLPLLRDWKTLFLNAKSVHAPCLTEPVGDKIPVDVAPLGALRDPGSLSEIAPAVQVLDDEEFLNYLQGEGSWAYRQDPPKANHVLGKIVSHILSYSLDSEHRPAQDPLPPLSLKLCIMGKQFSGKQTIAEQIGRLFDVSIIRVDRLVHRAIQIVRESASLGVTDGVLLDLGRRAQECLLAGADVDDAVLVGLVAFRIRQIAEQDPAAGWILVGFPRTRVQAQLLEKELTGYEEPKPIKPGNIKRSASPSAGVSGALGNGGGGGGGGGGGSAAATRSSTGDSASTSLRPNSGSPSAKDPTKRRSLITPDGVPAEATTMPASSSLDLAILLQIPNDAAFRRATGRCVDPVKQQVYHLDLNPPPSDQVGLNTRLVPGDNVAQSQMHLRIAAFEEEEPSLIEWFNRFGNLTIIDSNVPLEVCTAQIEKPLSEIKTRKSKGPDSLSSSTASDPTKAPSSADKDRPKDAKDAKPVCPEDKVKSCGSSAAKSRSSSARKSHNELAKPATPPAPTIVEAPAPPAPPPQKEARKEPSPRLLQVLSDEWAVLETVFTNTTKYLFRSLRRERETLINYFYEVKRHFEKFVTRPDSKQDLLRAFQEEFNALDDDLRGDPDAKAELHQRTEDLRDKLWGISDERKEQAETERTAIIMSHFVEDHYLIVTECYIGLMQAEMDRFLGTTHIVLDYVKDTQQQLINEGGPRTYPLPRPGSMPATGKEENLLKLTPSMLNIKREQSASKIKLSVAAVEKSAARRQAATTAGILPGGGAATAAGSVAVPAIGGRSEDTPDHVLFSDLYRAAEVAIALINGLEDDERRTHRDTGKGGKGAGGAAGGVPTATGMGVNVAASGNKTNPNSPVPVGATGMGSSNTGTAGAGEGEAGEMNPEHTQALRNEEFLTRARVLRILEVGCEHLREIRTRAFEVFSFLDECIGSSFKGEMAAIKDMVTVVKQAIELELRLPNALVINGQQFLVDYGALTFDAELQPRPVSPVETAYADKFTIQQLNNLVAIFRVIAKDGFLTARHFIDFLRRTSTLPNVYDYLPDVLVGHPESYAKLAQALDPHDTGFVSWRKFIVFAALVLPAPVNHIHELHAAIAHRPDGLVTHDKFMAMRLWFETEDLTASQRSFNRSLKTKQLFFDAFAVPLQGAASTDLDHARPPTGGPWAGQLAVEWTNPNVMDLRRFAFCCCADPDPLMGMTKALHLTGHAVTASQVAETLAFDVFNEPIYPLSAIGPVLASASTASNGQPASLTPIEATTMLGTAMGLVGGSDSLTRTLAPCQLFKYEAHLILGDGKKTASSTTQLAKSTAGMAPMAGAL</sequence>
<dbReference type="SUPFAM" id="SSF52540">
    <property type="entry name" value="P-loop containing nucleoside triphosphate hydrolases"/>
    <property type="match status" value="1"/>
</dbReference>
<dbReference type="OMA" id="IMETKQQ"/>
<evidence type="ECO:0000259" key="4">
    <source>
        <dbReference type="Pfam" id="PF24082"/>
    </source>
</evidence>
<reference evidence="6" key="2">
    <citation type="submission" date="2009-11" db="EMBL/GenBank/DDBJ databases">
        <title>The Genome Sequence of Allomyces macrogynus strain ATCC 38327.</title>
        <authorList>
            <consortium name="The Broad Institute Genome Sequencing Platform"/>
            <person name="Russ C."/>
            <person name="Cuomo C."/>
            <person name="Shea T."/>
            <person name="Young S.K."/>
            <person name="Zeng Q."/>
            <person name="Koehrsen M."/>
            <person name="Haas B."/>
            <person name="Borodovsky M."/>
            <person name="Guigo R."/>
            <person name="Alvarado L."/>
            <person name="Berlin A."/>
            <person name="Borenstein D."/>
            <person name="Chen Z."/>
            <person name="Engels R."/>
            <person name="Freedman E."/>
            <person name="Gellesch M."/>
            <person name="Goldberg J."/>
            <person name="Griggs A."/>
            <person name="Gujja S."/>
            <person name="Heiman D."/>
            <person name="Hepburn T."/>
            <person name="Howarth C."/>
            <person name="Jen D."/>
            <person name="Larson L."/>
            <person name="Lewis B."/>
            <person name="Mehta T."/>
            <person name="Park D."/>
            <person name="Pearson M."/>
            <person name="Roberts A."/>
            <person name="Saif S."/>
            <person name="Shenoy N."/>
            <person name="Sisk P."/>
            <person name="Stolte C."/>
            <person name="Sykes S."/>
            <person name="Walk T."/>
            <person name="White J."/>
            <person name="Yandava C."/>
            <person name="Burger G."/>
            <person name="Gray M.W."/>
            <person name="Holland P.W.H."/>
            <person name="King N."/>
            <person name="Lang F.B.F."/>
            <person name="Roger A.J."/>
            <person name="Ruiz-Trillo I."/>
            <person name="Lander E."/>
            <person name="Nusbaum C."/>
        </authorList>
    </citation>
    <scope>NUCLEOTIDE SEQUENCE [LARGE SCALE GENOMIC DNA]</scope>
    <source>
        <strain evidence="6">ATCC 38327</strain>
    </source>
</reference>
<feature type="compositionally biased region" description="Low complexity" evidence="2">
    <location>
        <begin position="1156"/>
        <end position="1167"/>
    </location>
</feature>
<feature type="domain" description="CPC1/SPEF2" evidence="3">
    <location>
        <begin position="186"/>
        <end position="318"/>
    </location>
</feature>
<dbReference type="Proteomes" id="UP000054350">
    <property type="component" value="Unassembled WGS sequence"/>
</dbReference>
<evidence type="ECO:0000259" key="3">
    <source>
        <dbReference type="Pfam" id="PF22946"/>
    </source>
</evidence>
<dbReference type="OrthoDB" id="62528at2759"/>
<reference evidence="5 6" key="1">
    <citation type="submission" date="2009-11" db="EMBL/GenBank/DDBJ databases">
        <title>Annotation of Allomyces macrogynus ATCC 38327.</title>
        <authorList>
            <consortium name="The Broad Institute Genome Sequencing Platform"/>
            <person name="Russ C."/>
            <person name="Cuomo C."/>
            <person name="Burger G."/>
            <person name="Gray M.W."/>
            <person name="Holland P.W.H."/>
            <person name="King N."/>
            <person name="Lang F.B.F."/>
            <person name="Roger A.J."/>
            <person name="Ruiz-Trillo I."/>
            <person name="Young S.K."/>
            <person name="Zeng Q."/>
            <person name="Gargeya S."/>
            <person name="Fitzgerald M."/>
            <person name="Haas B."/>
            <person name="Abouelleil A."/>
            <person name="Alvarado L."/>
            <person name="Arachchi H.M."/>
            <person name="Berlin A."/>
            <person name="Chapman S.B."/>
            <person name="Gearin G."/>
            <person name="Goldberg J."/>
            <person name="Griggs A."/>
            <person name="Gujja S."/>
            <person name="Hansen M."/>
            <person name="Heiman D."/>
            <person name="Howarth C."/>
            <person name="Larimer J."/>
            <person name="Lui A."/>
            <person name="MacDonald P.J.P."/>
            <person name="McCowen C."/>
            <person name="Montmayeur A."/>
            <person name="Murphy C."/>
            <person name="Neiman D."/>
            <person name="Pearson M."/>
            <person name="Priest M."/>
            <person name="Roberts A."/>
            <person name="Saif S."/>
            <person name="Shea T."/>
            <person name="Sisk P."/>
            <person name="Stolte C."/>
            <person name="Sykes S."/>
            <person name="Wortman J."/>
            <person name="Nusbaum C."/>
            <person name="Birren B."/>
        </authorList>
    </citation>
    <scope>NUCLEOTIDE SEQUENCE [LARGE SCALE GENOMIC DNA]</scope>
    <source>
        <strain evidence="5 6">ATCC 38327</strain>
    </source>
</reference>
<dbReference type="VEuPathDB" id="FungiDB:AMAG_12191"/>
<dbReference type="InterPro" id="IPR027417">
    <property type="entry name" value="P-loop_NTPase"/>
</dbReference>
<evidence type="ECO:0000256" key="2">
    <source>
        <dbReference type="SAM" id="MobiDB-lite"/>
    </source>
</evidence>
<evidence type="ECO:0000313" key="6">
    <source>
        <dbReference type="Proteomes" id="UP000054350"/>
    </source>
</evidence>
<dbReference type="InterPro" id="IPR052634">
    <property type="entry name" value="Sperm_flagellar-bone_growth"/>
</dbReference>
<dbReference type="EMBL" id="GG745352">
    <property type="protein sequence ID" value="KNE67116.1"/>
    <property type="molecule type" value="Genomic_DNA"/>
</dbReference>
<name>A0A0L0SXA2_ALLM3</name>
<dbReference type="InterPro" id="IPR011992">
    <property type="entry name" value="EF-hand-dom_pair"/>
</dbReference>
<feature type="coiled-coil region" evidence="1">
    <location>
        <begin position="230"/>
        <end position="264"/>
    </location>
</feature>
<feature type="compositionally biased region" description="Gly residues" evidence="2">
    <location>
        <begin position="556"/>
        <end position="572"/>
    </location>
</feature>
<dbReference type="eggNOG" id="KOG3078">
    <property type="taxonomic scope" value="Eukaryota"/>
</dbReference>
<feature type="domain" description="SPEF2 C-terminal" evidence="4">
    <location>
        <begin position="1293"/>
        <end position="1439"/>
    </location>
</feature>
<dbReference type="STRING" id="578462.A0A0L0SXA2"/>
<dbReference type="Gene3D" id="3.40.50.300">
    <property type="entry name" value="P-loop containing nucleotide triphosphate hydrolases"/>
    <property type="match status" value="1"/>
</dbReference>
<feature type="compositionally biased region" description="Low complexity" evidence="2">
    <location>
        <begin position="573"/>
        <end position="587"/>
    </location>
</feature>
<feature type="region of interest" description="Disordered" evidence="2">
    <location>
        <begin position="1144"/>
        <end position="1178"/>
    </location>
</feature>
<dbReference type="Pfam" id="PF22946">
    <property type="entry name" value="SPEF2_D5"/>
    <property type="match status" value="1"/>
</dbReference>
<feature type="region of interest" description="Disordered" evidence="2">
    <location>
        <begin position="34"/>
        <end position="98"/>
    </location>
</feature>
<dbReference type="PANTHER" id="PTHR14919:SF0">
    <property type="entry name" value="SPERM FLAGELLAR PROTEIN 2"/>
    <property type="match status" value="1"/>
</dbReference>
<dbReference type="PANTHER" id="PTHR14919">
    <property type="entry name" value="KPL2-RELATED"/>
    <property type="match status" value="1"/>
</dbReference>
<feature type="compositionally biased region" description="Polar residues" evidence="2">
    <location>
        <begin position="44"/>
        <end position="56"/>
    </location>
</feature>
<feature type="region of interest" description="Disordered" evidence="2">
    <location>
        <begin position="730"/>
        <end position="830"/>
    </location>
</feature>
<dbReference type="InterPro" id="IPR054517">
    <property type="entry name" value="SPEF2_D5"/>
</dbReference>
<feature type="compositionally biased region" description="Low complexity" evidence="2">
    <location>
        <begin position="782"/>
        <end position="792"/>
    </location>
</feature>
<dbReference type="InterPro" id="IPR056199">
    <property type="entry name" value="SPEF2_C"/>
</dbReference>
<feature type="region of interest" description="Disordered" evidence="2">
    <location>
        <begin position="1108"/>
        <end position="1131"/>
    </location>
</feature>
<protein>
    <recommendedName>
        <fullName evidence="7">Adenylate kinase</fullName>
    </recommendedName>
</protein>
<gene>
    <name evidence="5" type="ORF">AMAG_12191</name>
</gene>
<evidence type="ECO:0008006" key="7">
    <source>
        <dbReference type="Google" id="ProtNLM"/>
    </source>
</evidence>
<feature type="compositionally biased region" description="Basic and acidic residues" evidence="2">
    <location>
        <begin position="1108"/>
        <end position="1118"/>
    </location>
</feature>
<dbReference type="Pfam" id="PF24082">
    <property type="entry name" value="SPEF2_C"/>
    <property type="match status" value="1"/>
</dbReference>
<feature type="compositionally biased region" description="Gly residues" evidence="2">
    <location>
        <begin position="1119"/>
        <end position="1128"/>
    </location>
</feature>
<proteinExistence type="predicted"/>
<accession>A0A0L0SXA2</accession>
<evidence type="ECO:0000256" key="1">
    <source>
        <dbReference type="SAM" id="Coils"/>
    </source>
</evidence>
<feature type="compositionally biased region" description="Pro residues" evidence="2">
    <location>
        <begin position="803"/>
        <end position="822"/>
    </location>
</feature>
<feature type="compositionally biased region" description="Low complexity" evidence="2">
    <location>
        <begin position="85"/>
        <end position="98"/>
    </location>
</feature>
<feature type="compositionally biased region" description="Basic and acidic residues" evidence="2">
    <location>
        <begin position="757"/>
        <end position="778"/>
    </location>
</feature>
<dbReference type="SUPFAM" id="SSF47473">
    <property type="entry name" value="EF-hand"/>
    <property type="match status" value="1"/>
</dbReference>